<evidence type="ECO:0000313" key="2">
    <source>
        <dbReference type="EMBL" id="QCB28460.1"/>
    </source>
</evidence>
<sequence length="155" mass="16312">MIPHGVDINNLAEQLNVDGVAFTNPELAGAQEVQAPISDALAPRHGIAVVDVVPAKAADARDIAQELQDITGLDTVIVQTPINVSTVSDSYARAEIEAVQQAIPQGMDQVSLLNQFYAGIDGFSFPWGLVALLLVATMAVAAWSSFRKSSLSLDG</sequence>
<feature type="transmembrane region" description="Helical" evidence="1">
    <location>
        <begin position="125"/>
        <end position="146"/>
    </location>
</feature>
<organism evidence="2 3">
    <name type="scientific">Corynebacterium endometrii</name>
    <dbReference type="NCBI Taxonomy" id="2488819"/>
    <lineage>
        <taxon>Bacteria</taxon>
        <taxon>Bacillati</taxon>
        <taxon>Actinomycetota</taxon>
        <taxon>Actinomycetes</taxon>
        <taxon>Mycobacteriales</taxon>
        <taxon>Corynebacteriaceae</taxon>
        <taxon>Corynebacterium</taxon>
    </lineage>
</organism>
<dbReference type="EMBL" id="CP039247">
    <property type="protein sequence ID" value="QCB28460.1"/>
    <property type="molecule type" value="Genomic_DNA"/>
</dbReference>
<protein>
    <submittedName>
        <fullName evidence="2">Uncharacterized protein</fullName>
    </submittedName>
</protein>
<dbReference type="Pfam" id="PF20381">
    <property type="entry name" value="Rv1476"/>
    <property type="match status" value="1"/>
</dbReference>
<keyword evidence="3" id="KW-1185">Reference proteome</keyword>
<dbReference type="RefSeq" id="WP_136141196.1">
    <property type="nucleotide sequence ID" value="NZ_CP039247.1"/>
</dbReference>
<keyword evidence="1" id="KW-0812">Transmembrane</keyword>
<reference evidence="2 3" key="1">
    <citation type="submission" date="2019-04" db="EMBL/GenBank/DDBJ databases">
        <title>Corynebacterium endometrii sp. nov., isolated from the uterus of a cow with endometritis.</title>
        <authorList>
            <person name="Ballas P."/>
            <person name="Ruckert C."/>
            <person name="Wagener K."/>
            <person name="Drillich M."/>
            <person name="Kaempfer P."/>
            <person name="Busse H.-J."/>
            <person name="Ehling-Schulz M."/>
        </authorList>
    </citation>
    <scope>NUCLEOTIDE SEQUENCE [LARGE SCALE GENOMIC DNA]</scope>
    <source>
        <strain evidence="2 3">LMM-1653</strain>
    </source>
</reference>
<gene>
    <name evidence="2" type="ORF">CENDO_05905</name>
</gene>
<proteinExistence type="predicted"/>
<dbReference type="AlphaFoldDB" id="A0A4P7QG97"/>
<keyword evidence="1" id="KW-0472">Membrane</keyword>
<keyword evidence="1" id="KW-1133">Transmembrane helix</keyword>
<dbReference type="Proteomes" id="UP000296352">
    <property type="component" value="Chromosome"/>
</dbReference>
<name>A0A4P7QG97_9CORY</name>
<dbReference type="InterPro" id="IPR046498">
    <property type="entry name" value="Rv1476-like"/>
</dbReference>
<evidence type="ECO:0000256" key="1">
    <source>
        <dbReference type="SAM" id="Phobius"/>
    </source>
</evidence>
<accession>A0A4P7QG97</accession>
<dbReference type="OrthoDB" id="4412029at2"/>
<evidence type="ECO:0000313" key="3">
    <source>
        <dbReference type="Proteomes" id="UP000296352"/>
    </source>
</evidence>
<dbReference type="KEGG" id="cee:CENDO_05905"/>